<organism evidence="1 2">
    <name type="scientific">Sphaeroforma arctica JP610</name>
    <dbReference type="NCBI Taxonomy" id="667725"/>
    <lineage>
        <taxon>Eukaryota</taxon>
        <taxon>Ichthyosporea</taxon>
        <taxon>Ichthyophonida</taxon>
        <taxon>Sphaeroforma</taxon>
    </lineage>
</organism>
<sequence length="217" mass="24071">MHAFNPVEGVCAHGYRCGAGCSTCDTLAISVPSLQMKTKFKSSSGSYKRLSLVLALIFGGTMWWQIASACRESSEFGRYTEWIVRQSPHRKIETWHTMWTARQAVPITYKNPQSNEFKECPWVGQASLPFSNEDDAALATSFLKVLTETGLVFFTKAGSSLGIRRHGGFLPGDSDVDIGIPVWRNVHNLIGTEYEKYLCDDITSSAEVTLPGHERGK</sequence>
<proteinExistence type="predicted"/>
<dbReference type="AlphaFoldDB" id="A0A0L0FWJ0"/>
<name>A0A0L0FWJ0_9EUKA</name>
<evidence type="ECO:0000313" key="2">
    <source>
        <dbReference type="Proteomes" id="UP000054560"/>
    </source>
</evidence>
<dbReference type="Proteomes" id="UP000054560">
    <property type="component" value="Unassembled WGS sequence"/>
</dbReference>
<accession>A0A0L0FWJ0</accession>
<dbReference type="OrthoDB" id="419198at2759"/>
<reference evidence="1 2" key="1">
    <citation type="submission" date="2011-02" db="EMBL/GenBank/DDBJ databases">
        <title>The Genome Sequence of Sphaeroforma arctica JP610.</title>
        <authorList>
            <consortium name="The Broad Institute Genome Sequencing Platform"/>
            <person name="Russ C."/>
            <person name="Cuomo C."/>
            <person name="Young S.K."/>
            <person name="Zeng Q."/>
            <person name="Gargeya S."/>
            <person name="Alvarado L."/>
            <person name="Berlin A."/>
            <person name="Chapman S.B."/>
            <person name="Chen Z."/>
            <person name="Freedman E."/>
            <person name="Gellesch M."/>
            <person name="Goldberg J."/>
            <person name="Griggs A."/>
            <person name="Gujja S."/>
            <person name="Heilman E."/>
            <person name="Heiman D."/>
            <person name="Howarth C."/>
            <person name="Mehta T."/>
            <person name="Neiman D."/>
            <person name="Pearson M."/>
            <person name="Roberts A."/>
            <person name="Saif S."/>
            <person name="Shea T."/>
            <person name="Shenoy N."/>
            <person name="Sisk P."/>
            <person name="Stolte C."/>
            <person name="Sykes S."/>
            <person name="White J."/>
            <person name="Yandava C."/>
            <person name="Burger G."/>
            <person name="Gray M.W."/>
            <person name="Holland P.W.H."/>
            <person name="King N."/>
            <person name="Lang F.B.F."/>
            <person name="Roger A.J."/>
            <person name="Ruiz-Trillo I."/>
            <person name="Haas B."/>
            <person name="Nusbaum C."/>
            <person name="Birren B."/>
        </authorList>
    </citation>
    <scope>NUCLEOTIDE SEQUENCE [LARGE SCALE GENOMIC DNA]</scope>
    <source>
        <strain evidence="1 2">JP610</strain>
    </source>
</reference>
<dbReference type="GeneID" id="25906965"/>
<protein>
    <submittedName>
        <fullName evidence="1">Uncharacterized protein</fullName>
    </submittedName>
</protein>
<gene>
    <name evidence="1" type="ORF">SARC_06461</name>
</gene>
<dbReference type="EMBL" id="KQ242058">
    <property type="protein sequence ID" value="KNC81200.1"/>
    <property type="molecule type" value="Genomic_DNA"/>
</dbReference>
<keyword evidence="2" id="KW-1185">Reference proteome</keyword>
<dbReference type="RefSeq" id="XP_014155102.1">
    <property type="nucleotide sequence ID" value="XM_014299627.1"/>
</dbReference>
<evidence type="ECO:0000313" key="1">
    <source>
        <dbReference type="EMBL" id="KNC81200.1"/>
    </source>
</evidence>